<keyword evidence="2" id="KW-0812">Transmembrane</keyword>
<dbReference type="GeneID" id="39585888"/>
<reference evidence="3 4" key="1">
    <citation type="submission" date="2018-11" db="EMBL/GenBank/DDBJ databases">
        <title>Genome sequence of Apiotrichum porosum DSM 27194.</title>
        <authorList>
            <person name="Aliyu H."/>
            <person name="Gorte O."/>
            <person name="Ochsenreither K."/>
        </authorList>
    </citation>
    <scope>NUCLEOTIDE SEQUENCE [LARGE SCALE GENOMIC DNA]</scope>
    <source>
        <strain evidence="3 4">DSM 27194</strain>
    </source>
</reference>
<dbReference type="RefSeq" id="XP_028474452.1">
    <property type="nucleotide sequence ID" value="XM_028617145.1"/>
</dbReference>
<evidence type="ECO:0000313" key="4">
    <source>
        <dbReference type="Proteomes" id="UP000279236"/>
    </source>
</evidence>
<organism evidence="3 4">
    <name type="scientific">Apiotrichum porosum</name>
    <dbReference type="NCBI Taxonomy" id="105984"/>
    <lineage>
        <taxon>Eukaryota</taxon>
        <taxon>Fungi</taxon>
        <taxon>Dikarya</taxon>
        <taxon>Basidiomycota</taxon>
        <taxon>Agaricomycotina</taxon>
        <taxon>Tremellomycetes</taxon>
        <taxon>Trichosporonales</taxon>
        <taxon>Trichosporonaceae</taxon>
        <taxon>Apiotrichum</taxon>
    </lineage>
</organism>
<keyword evidence="4" id="KW-1185">Reference proteome</keyword>
<accession>A0A427XK82</accession>
<sequence length="240" mass="25783">MTFPARLTSRARPSIQAAVRPVNQHTLREAELLLAASAKLIDGQLNKKHISAASPQGSDAEDYFAKLLPVLKSLATNPLPRSEYSMLGVQDRLGACIRYGALCTMTYPKRTAVLEHIRLAGLASSHLAQTPLSSAISLPSARVKVVSVVRVPALRTGVSISTGKSVMSKPRVTTMGPSKRPIHTSSRNSEPTREGFERKPESRWESCALLGFSGLSGVAGMVFSMLFADIGGPWISANIF</sequence>
<keyword evidence="2" id="KW-1133">Transmembrane helix</keyword>
<feature type="compositionally biased region" description="Basic and acidic residues" evidence="1">
    <location>
        <begin position="190"/>
        <end position="199"/>
    </location>
</feature>
<dbReference type="AlphaFoldDB" id="A0A427XK82"/>
<feature type="region of interest" description="Disordered" evidence="1">
    <location>
        <begin position="165"/>
        <end position="199"/>
    </location>
</feature>
<evidence type="ECO:0000256" key="1">
    <source>
        <dbReference type="SAM" id="MobiDB-lite"/>
    </source>
</evidence>
<dbReference type="EMBL" id="RSCE01000010">
    <property type="protein sequence ID" value="RSH79305.1"/>
    <property type="molecule type" value="Genomic_DNA"/>
</dbReference>
<comment type="caution">
    <text evidence="3">The sequence shown here is derived from an EMBL/GenBank/DDBJ whole genome shotgun (WGS) entry which is preliminary data.</text>
</comment>
<proteinExistence type="predicted"/>
<dbReference type="Proteomes" id="UP000279236">
    <property type="component" value="Unassembled WGS sequence"/>
</dbReference>
<gene>
    <name evidence="3" type="ORF">EHS24_001345</name>
</gene>
<keyword evidence="2" id="KW-0472">Membrane</keyword>
<evidence type="ECO:0000256" key="2">
    <source>
        <dbReference type="SAM" id="Phobius"/>
    </source>
</evidence>
<name>A0A427XK82_9TREE</name>
<feature type="transmembrane region" description="Helical" evidence="2">
    <location>
        <begin position="207"/>
        <end position="228"/>
    </location>
</feature>
<evidence type="ECO:0000313" key="3">
    <source>
        <dbReference type="EMBL" id="RSH79305.1"/>
    </source>
</evidence>
<protein>
    <submittedName>
        <fullName evidence="3">Uncharacterized protein</fullName>
    </submittedName>
</protein>